<evidence type="ECO:0000313" key="2">
    <source>
        <dbReference type="EMBL" id="MBW4669324.1"/>
    </source>
</evidence>
<sequence length="279" mass="30844">MLISLLQTLAEILAGGTSLMNTEQIDFSRPGSRRDDGAGPTLNLYFYDIRESKQVQHSGRQVERKFAASGVQPATVSWSPSWFDVSLLLTAWDSTSLGEHRLLTEALTLLLRHRSLREEFLVPELHGYGSLSMTISQEPPLEVGSLWSALSVPLRPALYLTVTVPFEPESASIPLVWERVFDVHSQLHKNGNSAIAKRVAIAGLVKSAVTNLPLAGTEITVMGTEKLVKSNEEGLFFFEDLRLGGYVVRLNCPGYVPQNCNVLVDSQNYTFKEVLLFPA</sequence>
<dbReference type="Proteomes" id="UP000729701">
    <property type="component" value="Unassembled WGS sequence"/>
</dbReference>
<reference evidence="2" key="1">
    <citation type="submission" date="2021-05" db="EMBL/GenBank/DDBJ databases">
        <authorList>
            <person name="Pietrasiak N."/>
            <person name="Ward R."/>
            <person name="Stajich J.E."/>
            <person name="Kurbessoian T."/>
        </authorList>
    </citation>
    <scope>NUCLEOTIDE SEQUENCE</scope>
    <source>
        <strain evidence="2">GSE-NOS-MK-12-04C</strain>
    </source>
</reference>
<organism evidence="2 3">
    <name type="scientific">Cyanomargarita calcarea GSE-NOS-MK-12-04C</name>
    <dbReference type="NCBI Taxonomy" id="2839659"/>
    <lineage>
        <taxon>Bacteria</taxon>
        <taxon>Bacillati</taxon>
        <taxon>Cyanobacteriota</taxon>
        <taxon>Cyanophyceae</taxon>
        <taxon>Nostocales</taxon>
        <taxon>Cyanomargaritaceae</taxon>
        <taxon>Cyanomargarita</taxon>
    </lineage>
</organism>
<dbReference type="SUPFAM" id="SSF49452">
    <property type="entry name" value="Starch-binding domain-like"/>
    <property type="match status" value="1"/>
</dbReference>
<feature type="domain" description="Pvc16 N-terminal" evidence="1">
    <location>
        <begin position="7"/>
        <end position="166"/>
    </location>
</feature>
<dbReference type="InterPro" id="IPR013784">
    <property type="entry name" value="Carb-bd-like_fold"/>
</dbReference>
<dbReference type="GO" id="GO:0030246">
    <property type="term" value="F:carbohydrate binding"/>
    <property type="evidence" value="ECO:0007669"/>
    <property type="project" value="InterPro"/>
</dbReference>
<evidence type="ECO:0000259" key="1">
    <source>
        <dbReference type="Pfam" id="PF14065"/>
    </source>
</evidence>
<dbReference type="EMBL" id="JAHHGZ010000019">
    <property type="protein sequence ID" value="MBW4669324.1"/>
    <property type="molecule type" value="Genomic_DNA"/>
</dbReference>
<proteinExistence type="predicted"/>
<name>A0A951QN45_9CYAN</name>
<dbReference type="Pfam" id="PF14065">
    <property type="entry name" value="Pvc16_N"/>
    <property type="match status" value="1"/>
</dbReference>
<protein>
    <submittedName>
        <fullName evidence="2">DUF4255 domain-containing protein</fullName>
    </submittedName>
</protein>
<dbReference type="AlphaFoldDB" id="A0A951QN45"/>
<dbReference type="Gene3D" id="2.60.40.1120">
    <property type="entry name" value="Carboxypeptidase-like, regulatory domain"/>
    <property type="match status" value="1"/>
</dbReference>
<dbReference type="InterPro" id="IPR025351">
    <property type="entry name" value="Pvc16_N"/>
</dbReference>
<comment type="caution">
    <text evidence="2">The sequence shown here is derived from an EMBL/GenBank/DDBJ whole genome shotgun (WGS) entry which is preliminary data.</text>
</comment>
<gene>
    <name evidence="2" type="ORF">KME60_18365</name>
</gene>
<evidence type="ECO:0000313" key="3">
    <source>
        <dbReference type="Proteomes" id="UP000729701"/>
    </source>
</evidence>
<accession>A0A951QN45</accession>
<reference evidence="2" key="2">
    <citation type="journal article" date="2022" name="Microbiol. Resour. Announc.">
        <title>Metagenome Sequencing to Explore Phylogenomics of Terrestrial Cyanobacteria.</title>
        <authorList>
            <person name="Ward R.D."/>
            <person name="Stajich J.E."/>
            <person name="Johansen J.R."/>
            <person name="Huntemann M."/>
            <person name="Clum A."/>
            <person name="Foster B."/>
            <person name="Foster B."/>
            <person name="Roux S."/>
            <person name="Palaniappan K."/>
            <person name="Varghese N."/>
            <person name="Mukherjee S."/>
            <person name="Reddy T.B.K."/>
            <person name="Daum C."/>
            <person name="Copeland A."/>
            <person name="Chen I.A."/>
            <person name="Ivanova N.N."/>
            <person name="Kyrpides N.C."/>
            <person name="Shapiro N."/>
            <person name="Eloe-Fadrosh E.A."/>
            <person name="Pietrasiak N."/>
        </authorList>
    </citation>
    <scope>NUCLEOTIDE SEQUENCE</scope>
    <source>
        <strain evidence="2">GSE-NOS-MK-12-04C</strain>
    </source>
</reference>